<dbReference type="Pfam" id="PF26053">
    <property type="entry name" value="DUF8016"/>
    <property type="match status" value="1"/>
</dbReference>
<evidence type="ECO:0000259" key="2">
    <source>
        <dbReference type="Pfam" id="PF14832"/>
    </source>
</evidence>
<dbReference type="GeneID" id="85415432"/>
<dbReference type="InterPro" id="IPR023631">
    <property type="entry name" value="Amidase_dom"/>
</dbReference>
<evidence type="ECO:0000259" key="1">
    <source>
        <dbReference type="Pfam" id="PF01425"/>
    </source>
</evidence>
<dbReference type="InterPro" id="IPR014347">
    <property type="entry name" value="Tautomerase/MIF_sf"/>
</dbReference>
<dbReference type="InterPro" id="IPR058329">
    <property type="entry name" value="Arp1_N"/>
</dbReference>
<feature type="domain" description="Scytalone dehydratase-like protein Arp1 N-terminal" evidence="3">
    <location>
        <begin position="139"/>
        <end position="267"/>
    </location>
</feature>
<dbReference type="PANTHER" id="PTHR46310:SF7">
    <property type="entry name" value="AMIDASE 1"/>
    <property type="match status" value="1"/>
</dbReference>
<dbReference type="Gene3D" id="3.90.1300.10">
    <property type="entry name" value="Amidase signature (AS) domain"/>
    <property type="match status" value="1"/>
</dbReference>
<dbReference type="Gene3D" id="3.30.429.10">
    <property type="entry name" value="Macrophage Migration Inhibitory Factor"/>
    <property type="match status" value="1"/>
</dbReference>
<dbReference type="PANTHER" id="PTHR46310">
    <property type="entry name" value="AMIDASE 1"/>
    <property type="match status" value="1"/>
</dbReference>
<dbReference type="Pfam" id="PF01425">
    <property type="entry name" value="Amidase"/>
    <property type="match status" value="1"/>
</dbReference>
<evidence type="ECO:0000259" key="3">
    <source>
        <dbReference type="Pfam" id="PF26053"/>
    </source>
</evidence>
<dbReference type="SUPFAM" id="SSF75304">
    <property type="entry name" value="Amidase signature (AS) enzymes"/>
    <property type="match status" value="1"/>
</dbReference>
<feature type="domain" description="Tautomerase cis-CaaD-like" evidence="2">
    <location>
        <begin position="741"/>
        <end position="882"/>
    </location>
</feature>
<dbReference type="InterPro" id="IPR036928">
    <property type="entry name" value="AS_sf"/>
</dbReference>
<dbReference type="EMBL" id="MLFU01000152">
    <property type="protein sequence ID" value="KAK1477415.1"/>
    <property type="molecule type" value="Genomic_DNA"/>
</dbReference>
<evidence type="ECO:0000313" key="5">
    <source>
        <dbReference type="Proteomes" id="UP001227543"/>
    </source>
</evidence>
<sequence>MTAAELRQCGLLTIGTTSSLADSQNVTLRGNKDHYLRSQPGIRTRPCGEVGAALGTKRRYSPKPDSPSFDKEWPASYRRRVIILMFLIVRRMRSFAFILASFRLASANYVNQGQVLSFNGISYYAGGIAVGQIETTNVSSLSLAAAQIPGQDLFPLTIIDTSSNVPSGDELLNLTTAYDSLDDVFQSAFLHAIYLRPSTTNAPARSNSTMSLDSQLSRQGTSLVLSSKEIHGLKSSVVTGVTVLSLPRGPYFVSVHTGNVYKAYRLYDDDHLAFVQGVISDEEGAFTTLPAVTENVMAKSIAVPSRLYYTETEEQPLAGLRFGVKDIFHVKGVGTSGGNRAYFYLYGRQNKTAPAVQRLIDLGAVLVGKMGTVQFANGDRPTADWVDLHAPFNPRGDGYQDPSGSSTGPGAGVGAYGWLDLAVGSDTGGSMRGPAGSQGLFGNRPSTGAISLVDVIPLSPVSDTAGMFARSGSLWAKVTQAWYPDFASNYTSYPTTLYRSTARGGAWSGENVSEDATKVITSFVGKLESFLQAKSTPANYTQLWSETHGEAPADVNEMLYLTYGVYVSHDQWQELGKPFFEDYAAKFDGRQPYINPGPLARWQWGQVHSTEEVYAQGLHNISLFRSWYETEGYGRHDPESCSEGLYIYPWSVGQPSYRDVYIQARTTPPLGFDDSSVPVMAGAPEVVVPIGEVPYNSTKSLHTEYLPVTMALRMARGCDHHLANLVSDLEKEVFDQRIYIMPFYQIYHTYPLAQKQRESIALSITNLHCSTFNTPAFFVHVNFIKQEPKSDDGTYFMAGKSHTSNSNRIVALVRTSASRTKDDFDALAAKIEDAWNGAVKEPGKEAEFDEAKRLLMVVFTPMLAIREGGMAIPDAGHEEAWLKQQLPYFKEMSEKHGVKDFTDLLEELKQMESLRGLLI</sequence>
<evidence type="ECO:0000313" key="4">
    <source>
        <dbReference type="EMBL" id="KAK1477415.1"/>
    </source>
</evidence>
<protein>
    <recommendedName>
        <fullName evidence="6">Amidase domain-containing protein</fullName>
    </recommendedName>
</protein>
<accession>A0ABQ9QM28</accession>
<dbReference type="InterPro" id="IPR028116">
    <property type="entry name" value="Cis-CaaD-like"/>
</dbReference>
<feature type="domain" description="Amidase" evidence="1">
    <location>
        <begin position="308"/>
        <end position="481"/>
    </location>
</feature>
<organism evidence="4 5">
    <name type="scientific">Colletotrichum tamarilloi</name>
    <dbReference type="NCBI Taxonomy" id="1209934"/>
    <lineage>
        <taxon>Eukaryota</taxon>
        <taxon>Fungi</taxon>
        <taxon>Dikarya</taxon>
        <taxon>Ascomycota</taxon>
        <taxon>Pezizomycotina</taxon>
        <taxon>Sordariomycetes</taxon>
        <taxon>Hypocreomycetidae</taxon>
        <taxon>Glomerellales</taxon>
        <taxon>Glomerellaceae</taxon>
        <taxon>Colletotrichum</taxon>
        <taxon>Colletotrichum acutatum species complex</taxon>
    </lineage>
</organism>
<reference evidence="4 5" key="1">
    <citation type="submission" date="2016-10" db="EMBL/GenBank/DDBJ databases">
        <title>The genome sequence of Colletotrichum fioriniae PJ7.</title>
        <authorList>
            <person name="Baroncelli R."/>
        </authorList>
    </citation>
    <scope>NUCLEOTIDE SEQUENCE [LARGE SCALE GENOMIC DNA]</scope>
    <source>
        <strain evidence="4 5">Tom-12</strain>
    </source>
</reference>
<comment type="caution">
    <text evidence="4">The sequence shown here is derived from an EMBL/GenBank/DDBJ whole genome shotgun (WGS) entry which is preliminary data.</text>
</comment>
<evidence type="ECO:0008006" key="6">
    <source>
        <dbReference type="Google" id="ProtNLM"/>
    </source>
</evidence>
<keyword evidence="5" id="KW-1185">Reference proteome</keyword>
<proteinExistence type="predicted"/>
<dbReference type="Pfam" id="PF14832">
    <property type="entry name" value="Tautomerase_3"/>
    <property type="match status" value="1"/>
</dbReference>
<name>A0ABQ9QM28_9PEZI</name>
<dbReference type="Proteomes" id="UP001227543">
    <property type="component" value="Unassembled WGS sequence"/>
</dbReference>
<dbReference type="RefSeq" id="XP_060374231.1">
    <property type="nucleotide sequence ID" value="XM_060531194.1"/>
</dbReference>
<gene>
    <name evidence="4" type="ORF">CTAM01_15195</name>
</gene>